<feature type="transmembrane region" description="Helical" evidence="1">
    <location>
        <begin position="43"/>
        <end position="61"/>
    </location>
</feature>
<dbReference type="EMBL" id="JALJXV010000012">
    <property type="protein sequence ID" value="MCP1676898.1"/>
    <property type="molecule type" value="Genomic_DNA"/>
</dbReference>
<keyword evidence="3" id="KW-1185">Reference proteome</keyword>
<dbReference type="AlphaFoldDB" id="A0AAE3G8C8"/>
<organism evidence="2 3">
    <name type="scientific">Natronocella acetinitrilica</name>
    <dbReference type="NCBI Taxonomy" id="414046"/>
    <lineage>
        <taxon>Bacteria</taxon>
        <taxon>Pseudomonadati</taxon>
        <taxon>Pseudomonadota</taxon>
        <taxon>Gammaproteobacteria</taxon>
        <taxon>Chromatiales</taxon>
        <taxon>Ectothiorhodospiraceae</taxon>
        <taxon>Natronocella</taxon>
    </lineage>
</organism>
<name>A0AAE3G8C8_9GAMM</name>
<reference evidence="2" key="1">
    <citation type="submission" date="2022-03" db="EMBL/GenBank/DDBJ databases">
        <title>Genomic Encyclopedia of Type Strains, Phase III (KMG-III): the genomes of soil and plant-associated and newly described type strains.</title>
        <authorList>
            <person name="Whitman W."/>
        </authorList>
    </citation>
    <scope>NUCLEOTIDE SEQUENCE</scope>
    <source>
        <strain evidence="2">ANL 6-2</strain>
    </source>
</reference>
<evidence type="ECO:0000256" key="1">
    <source>
        <dbReference type="SAM" id="Phobius"/>
    </source>
</evidence>
<dbReference type="Proteomes" id="UP001205843">
    <property type="component" value="Unassembled WGS sequence"/>
</dbReference>
<gene>
    <name evidence="2" type="ORF">J2T57_004072</name>
</gene>
<feature type="transmembrane region" description="Helical" evidence="1">
    <location>
        <begin position="20"/>
        <end position="37"/>
    </location>
</feature>
<evidence type="ECO:0000313" key="2">
    <source>
        <dbReference type="EMBL" id="MCP1676898.1"/>
    </source>
</evidence>
<keyword evidence="1" id="KW-0472">Membrane</keyword>
<protein>
    <submittedName>
        <fullName evidence="2">Uncharacterized protein</fullName>
    </submittedName>
</protein>
<comment type="caution">
    <text evidence="2">The sequence shown here is derived from an EMBL/GenBank/DDBJ whole genome shotgun (WGS) entry which is preliminary data.</text>
</comment>
<proteinExistence type="predicted"/>
<dbReference type="RefSeq" id="WP_253484353.1">
    <property type="nucleotide sequence ID" value="NZ_JALJXV010000012.1"/>
</dbReference>
<accession>A0AAE3G8C8</accession>
<keyword evidence="1" id="KW-1133">Transmembrane helix</keyword>
<sequence length="160" mass="18552">MNDTEGAATEAVPRSWAEKLFYAGLCAFSVIALHTELQEPHGPWFWVVWASLVLIMGYGFVQSLRRPLLRLEREQLVIWRSPYSAPMPVRYDAVKMAFVETGRRKLTIEIMRTDGDTLNFMPSFISGKRQDHIIALLRQRLSAGRVDVDPMKRMRRSLWK</sequence>
<keyword evidence="1" id="KW-0812">Transmembrane</keyword>
<evidence type="ECO:0000313" key="3">
    <source>
        <dbReference type="Proteomes" id="UP001205843"/>
    </source>
</evidence>